<dbReference type="EMBL" id="FJOG01000015">
    <property type="protein sequence ID" value="CZR60305.1"/>
    <property type="molecule type" value="Genomic_DNA"/>
</dbReference>
<dbReference type="GO" id="GO:0006429">
    <property type="term" value="P:leucyl-tRNA aminoacylation"/>
    <property type="evidence" value="ECO:0007669"/>
    <property type="project" value="InterPro"/>
</dbReference>
<feature type="domain" description="Leucyl-tRNA synthetase editing" evidence="14">
    <location>
        <begin position="282"/>
        <end position="475"/>
    </location>
</feature>
<dbReference type="FunFam" id="3.40.50.620:FF:000338">
    <property type="entry name" value="Leucine--tRNA ligase, mitochondrial"/>
    <property type="match status" value="1"/>
</dbReference>
<dbReference type="PANTHER" id="PTHR43740:SF2">
    <property type="entry name" value="LEUCINE--TRNA LIGASE, MITOCHONDRIAL"/>
    <property type="match status" value="1"/>
</dbReference>
<evidence type="ECO:0000313" key="16">
    <source>
        <dbReference type="Proteomes" id="UP000184330"/>
    </source>
</evidence>
<evidence type="ECO:0000256" key="6">
    <source>
        <dbReference type="ARBA" id="ARBA00022917"/>
    </source>
</evidence>
<dbReference type="CDD" id="cd00812">
    <property type="entry name" value="LeuRS_core"/>
    <property type="match status" value="1"/>
</dbReference>
<accession>A0A1L7X5P0</accession>
<dbReference type="EC" id="6.1.1.4" evidence="2"/>
<reference evidence="15 16" key="1">
    <citation type="submission" date="2016-03" db="EMBL/GenBank/DDBJ databases">
        <authorList>
            <person name="Ploux O."/>
        </authorList>
    </citation>
    <scope>NUCLEOTIDE SEQUENCE [LARGE SCALE GENOMIC DNA]</scope>
    <source>
        <strain evidence="15 16">UAMH 11012</strain>
    </source>
</reference>
<dbReference type="PRINTS" id="PR00985">
    <property type="entry name" value="TRNASYNTHLEU"/>
</dbReference>
<dbReference type="Pfam" id="PF09334">
    <property type="entry name" value="tRNA-synt_1g"/>
    <property type="match status" value="1"/>
</dbReference>
<evidence type="ECO:0000256" key="10">
    <source>
        <dbReference type="RuleBase" id="RU363035"/>
    </source>
</evidence>
<dbReference type="GO" id="GO:0032543">
    <property type="term" value="P:mitochondrial translation"/>
    <property type="evidence" value="ECO:0007669"/>
    <property type="project" value="TreeGrafter"/>
</dbReference>
<dbReference type="Pfam" id="PF13603">
    <property type="entry name" value="tRNA-synt_1_2"/>
    <property type="match status" value="1"/>
</dbReference>
<feature type="domain" description="Methionyl/Valyl/Leucyl/Isoleucyl-tRNA synthetase anticodon-binding" evidence="12">
    <location>
        <begin position="840"/>
        <end position="1007"/>
    </location>
</feature>
<proteinExistence type="inferred from homology"/>
<dbReference type="InterPro" id="IPR014729">
    <property type="entry name" value="Rossmann-like_a/b/a_fold"/>
</dbReference>
<dbReference type="InterPro" id="IPR013155">
    <property type="entry name" value="M/V/L/I-tRNA-synth_anticd-bd"/>
</dbReference>
<dbReference type="GO" id="GO:0004823">
    <property type="term" value="F:leucine-tRNA ligase activity"/>
    <property type="evidence" value="ECO:0007669"/>
    <property type="project" value="UniProtKB-EC"/>
</dbReference>
<dbReference type="InterPro" id="IPR009080">
    <property type="entry name" value="tRNAsynth_Ia_anticodon-bd"/>
</dbReference>
<dbReference type="InterPro" id="IPR002300">
    <property type="entry name" value="aa-tRNA-synth_Ia"/>
</dbReference>
<dbReference type="OrthoDB" id="15954at2759"/>
<dbReference type="GO" id="GO:0002161">
    <property type="term" value="F:aminoacyl-tRNA deacylase activity"/>
    <property type="evidence" value="ECO:0007669"/>
    <property type="project" value="InterPro"/>
</dbReference>
<dbReference type="SUPFAM" id="SSF47323">
    <property type="entry name" value="Anticodon-binding domain of a subclass of class I aminoacyl-tRNA synthetases"/>
    <property type="match status" value="1"/>
</dbReference>
<keyword evidence="4 10" id="KW-0547">Nucleotide-binding</keyword>
<keyword evidence="3 10" id="KW-0436">Ligase</keyword>
<evidence type="ECO:0000259" key="14">
    <source>
        <dbReference type="Pfam" id="PF13603"/>
    </source>
</evidence>
<dbReference type="InterPro" id="IPR002302">
    <property type="entry name" value="Leu-tRNA-ligase"/>
</dbReference>
<dbReference type="STRING" id="576137.A0A1L7X5P0"/>
<evidence type="ECO:0000256" key="2">
    <source>
        <dbReference type="ARBA" id="ARBA00013164"/>
    </source>
</evidence>
<keyword evidence="16" id="KW-1185">Reference proteome</keyword>
<keyword evidence="6 10" id="KW-0648">Protein biosynthesis</keyword>
<dbReference type="Gene3D" id="3.40.50.620">
    <property type="entry name" value="HUPs"/>
    <property type="match status" value="2"/>
</dbReference>
<evidence type="ECO:0000256" key="3">
    <source>
        <dbReference type="ARBA" id="ARBA00022598"/>
    </source>
</evidence>
<evidence type="ECO:0000256" key="5">
    <source>
        <dbReference type="ARBA" id="ARBA00022840"/>
    </source>
</evidence>
<dbReference type="InterPro" id="IPR025709">
    <property type="entry name" value="Leu_tRNA-synth_edit"/>
</dbReference>
<evidence type="ECO:0000256" key="8">
    <source>
        <dbReference type="ARBA" id="ARBA00030520"/>
    </source>
</evidence>
<dbReference type="AlphaFoldDB" id="A0A1L7X5P0"/>
<dbReference type="InterPro" id="IPR009008">
    <property type="entry name" value="Val/Leu/Ile-tRNA-synth_edit"/>
</dbReference>
<evidence type="ECO:0000256" key="4">
    <source>
        <dbReference type="ARBA" id="ARBA00022741"/>
    </source>
</evidence>
<dbReference type="SUPFAM" id="SSF52374">
    <property type="entry name" value="Nucleotidylyl transferase"/>
    <property type="match status" value="1"/>
</dbReference>
<protein>
    <recommendedName>
        <fullName evidence="2">leucine--tRNA ligase</fullName>
        <ecNumber evidence="2">6.1.1.4</ecNumber>
    </recommendedName>
    <alternativeName>
        <fullName evidence="8">Leucyl-tRNA synthetase</fullName>
    </alternativeName>
</protein>
<name>A0A1L7X5P0_9HELO</name>
<evidence type="ECO:0000256" key="9">
    <source>
        <dbReference type="ARBA" id="ARBA00047469"/>
    </source>
</evidence>
<comment type="similarity">
    <text evidence="1 10">Belongs to the class-I aminoacyl-tRNA synthetase family.</text>
</comment>
<dbReference type="GO" id="GO:0005739">
    <property type="term" value="C:mitochondrion"/>
    <property type="evidence" value="ECO:0007669"/>
    <property type="project" value="TreeGrafter"/>
</dbReference>
<gene>
    <name evidence="15" type="ORF">PAC_10201</name>
</gene>
<keyword evidence="5 10" id="KW-0067">ATP-binding</keyword>
<evidence type="ECO:0000259" key="11">
    <source>
        <dbReference type="Pfam" id="PF00133"/>
    </source>
</evidence>
<evidence type="ECO:0000256" key="1">
    <source>
        <dbReference type="ARBA" id="ARBA00005594"/>
    </source>
</evidence>
<comment type="catalytic activity">
    <reaction evidence="9">
        <text>tRNA(Leu) + L-leucine + ATP = L-leucyl-tRNA(Leu) + AMP + diphosphate</text>
        <dbReference type="Rhea" id="RHEA:11688"/>
        <dbReference type="Rhea" id="RHEA-COMP:9613"/>
        <dbReference type="Rhea" id="RHEA-COMP:9622"/>
        <dbReference type="ChEBI" id="CHEBI:30616"/>
        <dbReference type="ChEBI" id="CHEBI:33019"/>
        <dbReference type="ChEBI" id="CHEBI:57427"/>
        <dbReference type="ChEBI" id="CHEBI:78442"/>
        <dbReference type="ChEBI" id="CHEBI:78494"/>
        <dbReference type="ChEBI" id="CHEBI:456215"/>
        <dbReference type="EC" id="6.1.1.4"/>
    </reaction>
</comment>
<dbReference type="InterPro" id="IPR001412">
    <property type="entry name" value="aa-tRNA-synth_I_CS"/>
</dbReference>
<dbReference type="Gene3D" id="1.10.730.10">
    <property type="entry name" value="Isoleucyl-tRNA Synthetase, Domain 1"/>
    <property type="match status" value="3"/>
</dbReference>
<dbReference type="PANTHER" id="PTHR43740">
    <property type="entry name" value="LEUCYL-TRNA SYNTHETASE"/>
    <property type="match status" value="1"/>
</dbReference>
<dbReference type="Proteomes" id="UP000184330">
    <property type="component" value="Unassembled WGS sequence"/>
</dbReference>
<dbReference type="PROSITE" id="PS00178">
    <property type="entry name" value="AA_TRNA_LIGASE_I"/>
    <property type="match status" value="1"/>
</dbReference>
<dbReference type="Pfam" id="PF00133">
    <property type="entry name" value="tRNA-synt_1"/>
    <property type="match status" value="1"/>
</dbReference>
<dbReference type="NCBIfam" id="TIGR00396">
    <property type="entry name" value="leuS_bact"/>
    <property type="match status" value="1"/>
</dbReference>
<dbReference type="SUPFAM" id="SSF50677">
    <property type="entry name" value="ValRS/IleRS/LeuRS editing domain"/>
    <property type="match status" value="1"/>
</dbReference>
<keyword evidence="7 10" id="KW-0030">Aminoacyl-tRNA synthetase</keyword>
<organism evidence="15 16">
    <name type="scientific">Phialocephala subalpina</name>
    <dbReference type="NCBI Taxonomy" id="576137"/>
    <lineage>
        <taxon>Eukaryota</taxon>
        <taxon>Fungi</taxon>
        <taxon>Dikarya</taxon>
        <taxon>Ascomycota</taxon>
        <taxon>Pezizomycotina</taxon>
        <taxon>Leotiomycetes</taxon>
        <taxon>Helotiales</taxon>
        <taxon>Mollisiaceae</taxon>
        <taxon>Phialocephala</taxon>
        <taxon>Phialocephala fortinii species complex</taxon>
    </lineage>
</organism>
<dbReference type="InterPro" id="IPR015413">
    <property type="entry name" value="Methionyl/Leucyl_tRNA_Synth"/>
</dbReference>
<evidence type="ECO:0000313" key="15">
    <source>
        <dbReference type="EMBL" id="CZR60305.1"/>
    </source>
</evidence>
<dbReference type="GO" id="GO:0005524">
    <property type="term" value="F:ATP binding"/>
    <property type="evidence" value="ECO:0007669"/>
    <property type="project" value="UniProtKB-KW"/>
</dbReference>
<evidence type="ECO:0000259" key="12">
    <source>
        <dbReference type="Pfam" id="PF08264"/>
    </source>
</evidence>
<dbReference type="Pfam" id="PF08264">
    <property type="entry name" value="Anticodon_1"/>
    <property type="match status" value="1"/>
</dbReference>
<feature type="domain" description="Aminoacyl-tRNA synthetase class Ia" evidence="11">
    <location>
        <begin position="489"/>
        <end position="652"/>
    </location>
</feature>
<dbReference type="FunFam" id="3.40.50.620:FF:000003">
    <property type="entry name" value="Leucine--tRNA ligase"/>
    <property type="match status" value="1"/>
</dbReference>
<evidence type="ECO:0000256" key="7">
    <source>
        <dbReference type="ARBA" id="ARBA00023146"/>
    </source>
</evidence>
<sequence length="1067" mass="120497">MQRAICKHAGRGIAQYAPIRGGSIQFLRSAHTKRQDESNVPSNRGYLTSLYSIDQYYRIKESQRRLEQEKNTTWPWSMFYGKGEGKQPKEKKYILPMFPYPSGDLHLGHLRVYTISDVLARFHRMQGYDVMHPIGWDAFGLPAENAAIERGIDPATWTKQNIKRMKSQLEKMNGKWDWDKEFATSDPSFYKHTQQLFLLLHKAGLAYQAESLVNYDPVDKTVLANEQVDAHGCSWRSGAKVEQKMLKQWFFKITHFRQELLDGIKELEKGGAWPERVLAMQKNWLGKSTGAKIKFPVVAYDQQTHSDIEVFTTRPDTIFGVQYVALASTHPIVQSLAKTDVELQAFLDTIPALPADSKVGYLLPHVRALNPLAYENSTPDPTKASLPIYVTPYVLGDYGDGAVMGVPGHDTRDHAFWKHNRYDDPVRMVISQSPDESTSALKNAPYVHHGHLTKHSGPYAGLTTAKATKKIVALLEEKGLGSAAETWRLRDWLVSRQRYWGAPIPIIHCDSCGPVPVPEDQLPVKLPPVQGHWGNGKAGNPLDHAHDWVNTKCPKCGGAAKRDTDTMDTFVDSSWYFMRFPDAHNKEFLFSPEVANANLPVDIYIGGVEHAILHLLYARFVSKFLSTTPYWPEGSKFAGEPFKKILTQGMVHGKTYSDPANGRFLKPDEVDLSNASQPKVVRTGKNANVSFEKMSKSKYNGVDPGTCMEKYGVDATRAHILFQAPVSEVLEWDEAKIAGVTRWLNRLTDFIHKNVDTQMGHWGSMEQSKPFNAKSYFLQASQMIEGLENGNYAALDNESVEKARKTSRNVQEFKQNVKKLSGPIALKVKKELEQKLEAEKALWRTVQATITSVTESYNTTHSLNTVISDLMSLTNAIVDQETIQHEGFTLLKINPQLVHHAVMTLLKLMAPITPAVAEYNWENVHLQPTNIPNYYVNLAIVRFLNWLARIRGRPSMYAMFFQRDRVGSIFDQPFPTTDGTYEMLSPSTQKCAIQINGKLRVAVEIPKPPEELTGYDLEGWLRKEILKTEEGKEKLMGEPKGGRPTVDIRKSKRAIVVKRGTTVNFIV</sequence>
<feature type="domain" description="Methionyl/Leucyl tRNA synthetase" evidence="13">
    <location>
        <begin position="97"/>
        <end position="230"/>
    </location>
</feature>
<evidence type="ECO:0000259" key="13">
    <source>
        <dbReference type="Pfam" id="PF09334"/>
    </source>
</evidence>